<dbReference type="OrthoDB" id="8197637at2759"/>
<keyword evidence="1" id="KW-1133">Transmembrane helix</keyword>
<dbReference type="EMBL" id="CADCXU010028207">
    <property type="protein sequence ID" value="CAB0014708.1"/>
    <property type="molecule type" value="Genomic_DNA"/>
</dbReference>
<keyword evidence="1" id="KW-0812">Transmembrane</keyword>
<dbReference type="AlphaFoldDB" id="A0A6H5HCU9"/>
<accession>A0A6H5HCU9</accession>
<evidence type="ECO:0000256" key="1">
    <source>
        <dbReference type="SAM" id="Phobius"/>
    </source>
</evidence>
<proteinExistence type="predicted"/>
<evidence type="ECO:0000313" key="2">
    <source>
        <dbReference type="EMBL" id="CAB0014708.1"/>
    </source>
</evidence>
<gene>
    <name evidence="2" type="ORF">NTEN_LOCUS19119</name>
</gene>
<keyword evidence="3" id="KW-1185">Reference proteome</keyword>
<feature type="transmembrane region" description="Helical" evidence="1">
    <location>
        <begin position="78"/>
        <end position="97"/>
    </location>
</feature>
<name>A0A6H5HCU9_9HEMI</name>
<organism evidence="2 3">
    <name type="scientific">Nesidiocoris tenuis</name>
    <dbReference type="NCBI Taxonomy" id="355587"/>
    <lineage>
        <taxon>Eukaryota</taxon>
        <taxon>Metazoa</taxon>
        <taxon>Ecdysozoa</taxon>
        <taxon>Arthropoda</taxon>
        <taxon>Hexapoda</taxon>
        <taxon>Insecta</taxon>
        <taxon>Pterygota</taxon>
        <taxon>Neoptera</taxon>
        <taxon>Paraneoptera</taxon>
        <taxon>Hemiptera</taxon>
        <taxon>Heteroptera</taxon>
        <taxon>Panheteroptera</taxon>
        <taxon>Cimicomorpha</taxon>
        <taxon>Miridae</taxon>
        <taxon>Dicyphina</taxon>
        <taxon>Nesidiocoris</taxon>
    </lineage>
</organism>
<reference evidence="2 3" key="1">
    <citation type="submission" date="2020-02" db="EMBL/GenBank/DDBJ databases">
        <authorList>
            <person name="Ferguson B K."/>
        </authorList>
    </citation>
    <scope>NUCLEOTIDE SEQUENCE [LARGE SCALE GENOMIC DNA]</scope>
</reference>
<sequence>MNGGNMELVQHPNWILDRRDSGFLFWRRETTEESKRVKFRCEVEILEFWPTEEERALKRGYQKYNQVERCGDIPPPSALVCAVCLCAMLATVSYSWFFPF</sequence>
<keyword evidence="1" id="KW-0472">Membrane</keyword>
<protein>
    <submittedName>
        <fullName evidence="2">Uncharacterized protein</fullName>
    </submittedName>
</protein>
<evidence type="ECO:0000313" key="3">
    <source>
        <dbReference type="Proteomes" id="UP000479000"/>
    </source>
</evidence>
<dbReference type="Proteomes" id="UP000479000">
    <property type="component" value="Unassembled WGS sequence"/>
</dbReference>